<dbReference type="EMBL" id="QKKZ01000001">
    <property type="protein sequence ID" value="KAB7516144.1"/>
    <property type="molecule type" value="Genomic_DNA"/>
</dbReference>
<keyword evidence="3" id="KW-1185">Reference proteome</keyword>
<dbReference type="SUPFAM" id="SSF82171">
    <property type="entry name" value="DPP6 N-terminal domain-like"/>
    <property type="match status" value="1"/>
</dbReference>
<comment type="caution">
    <text evidence="2">The sequence shown here is derived from an EMBL/GenBank/DDBJ whole genome shotgun (WGS) entry which is preliminary data.</text>
</comment>
<dbReference type="InterPro" id="IPR013211">
    <property type="entry name" value="LVIVD"/>
</dbReference>
<gene>
    <name evidence="2" type="ORF">DM867_03115</name>
</gene>
<dbReference type="Pfam" id="PF08309">
    <property type="entry name" value="LVIVD"/>
    <property type="match status" value="1"/>
</dbReference>
<dbReference type="AlphaFoldDB" id="A0A5N5UBU4"/>
<organism evidence="2 3">
    <name type="scientific">Halosegnis rubeus</name>
    <dbReference type="NCBI Taxonomy" id="2212850"/>
    <lineage>
        <taxon>Archaea</taxon>
        <taxon>Methanobacteriati</taxon>
        <taxon>Methanobacteriota</taxon>
        <taxon>Stenosarchaea group</taxon>
        <taxon>Halobacteria</taxon>
        <taxon>Halobacteriales</taxon>
        <taxon>Natronomonadaceae</taxon>
        <taxon>Halosegnis</taxon>
    </lineage>
</organism>
<proteinExistence type="predicted"/>
<dbReference type="PROSITE" id="PS51318">
    <property type="entry name" value="TAT"/>
    <property type="match status" value="1"/>
</dbReference>
<reference evidence="2 3" key="1">
    <citation type="submission" date="2019-10" db="EMBL/GenBank/DDBJ databases">
        <title>Unraveling microbial dark matter from salterns through culturing: the case of the genus Halosegnis.</title>
        <authorList>
            <person name="Duran-Viseras A."/>
            <person name="Andrei A.-S."/>
            <person name="Vera-Gargallo B."/>
            <person name="Ghai R."/>
            <person name="Sanchez-Porro C."/>
            <person name="Ventosa A."/>
        </authorList>
    </citation>
    <scope>NUCLEOTIDE SEQUENCE [LARGE SCALE GENOMIC DNA]</scope>
    <source>
        <strain evidence="2 3">F18-79</strain>
    </source>
</reference>
<protein>
    <recommendedName>
        <fullName evidence="4">LVIVD repeat-containing protein</fullName>
    </recommendedName>
</protein>
<accession>A0A5N5UBU4</accession>
<evidence type="ECO:0000313" key="3">
    <source>
        <dbReference type="Proteomes" id="UP000326865"/>
    </source>
</evidence>
<evidence type="ECO:0008006" key="4">
    <source>
        <dbReference type="Google" id="ProtNLM"/>
    </source>
</evidence>
<dbReference type="InterPro" id="IPR006311">
    <property type="entry name" value="TAT_signal"/>
</dbReference>
<name>A0A5N5UBU4_9EURY</name>
<feature type="compositionally biased region" description="Low complexity" evidence="1">
    <location>
        <begin position="453"/>
        <end position="478"/>
    </location>
</feature>
<evidence type="ECO:0000256" key="1">
    <source>
        <dbReference type="SAM" id="MobiDB-lite"/>
    </source>
</evidence>
<sequence>MVRDTDGCMTRPSMTRRTVLSALGVAAAAGVTGVGPATATRQQALEPTHTVEAPGTREVTMADDGVHAFIAVGDGIVVVDTDAGEVVARRRELLADRESGPISSYADCVYNDGVLALAGRINGPGDALNGIVVFDVSDPTSPTQQRFIPTDHGIHNAAVSGTTVYATAAGIAPDSPIIAYDATDGTELGRWSVIDAGDGWSDVWQYYRISHDIYADGDTLYTSQWDAGTWRIDASDPAAMTAEGKIGGLSQSELAERETGNTTQYVEMPANHHVAAPHPDRPLVAVGHEAFDSPETETSGAPAGITVWDISDMENPRRVQSLAPPVLEDNRRSTAHNIRWRGDRLYASFYYGGAKVYDLSDVTDPQVVGEYRQPDEAQFWVAVPNEGGFVASSMGGQTSGGESFPAQLYVFPEPSGEETAPAELGAWPGNTNSTVNQVSTLTPTPTPTPTATPEPTATQTAEPTATETATATESATETSGSQPGFGVLAALAGGVVGASRLLRGEESE</sequence>
<feature type="region of interest" description="Disordered" evidence="1">
    <location>
        <begin position="413"/>
        <end position="484"/>
    </location>
</feature>
<feature type="compositionally biased region" description="Polar residues" evidence="1">
    <location>
        <begin position="429"/>
        <end position="441"/>
    </location>
</feature>
<dbReference type="Proteomes" id="UP000326865">
    <property type="component" value="Unassembled WGS sequence"/>
</dbReference>
<evidence type="ECO:0000313" key="2">
    <source>
        <dbReference type="EMBL" id="KAB7516144.1"/>
    </source>
</evidence>